<dbReference type="KEGG" id="aarg:Aargi30884_04460"/>
<dbReference type="PANTHER" id="PTHR13285">
    <property type="entry name" value="ACYLTRANSFERASE"/>
    <property type="match status" value="1"/>
</dbReference>
<feature type="transmembrane region" description="Helical" evidence="8">
    <location>
        <begin position="434"/>
        <end position="455"/>
    </location>
</feature>
<dbReference type="InterPro" id="IPR051085">
    <property type="entry name" value="MB_O-acyltransferase"/>
</dbReference>
<dbReference type="GO" id="GO:0042121">
    <property type="term" value="P:alginic acid biosynthetic process"/>
    <property type="evidence" value="ECO:0007669"/>
    <property type="project" value="InterPro"/>
</dbReference>
<name>A0A6N4TFM1_9FIRM</name>
<feature type="transmembrane region" description="Helical" evidence="8">
    <location>
        <begin position="6"/>
        <end position="23"/>
    </location>
</feature>
<dbReference type="PANTHER" id="PTHR13285:SF18">
    <property type="entry name" value="PROTEIN-CYSTEINE N-PALMITOYLTRANSFERASE RASP"/>
    <property type="match status" value="1"/>
</dbReference>
<keyword evidence="7" id="KW-0808">Transferase</keyword>
<comment type="subcellular location">
    <subcellularLocation>
        <location evidence="1">Cell membrane</location>
        <topology evidence="1">Multi-pass membrane protein</topology>
    </subcellularLocation>
</comment>
<feature type="transmembrane region" description="Helical" evidence="8">
    <location>
        <begin position="147"/>
        <end position="168"/>
    </location>
</feature>
<keyword evidence="4 8" id="KW-0812">Transmembrane</keyword>
<dbReference type="AlphaFoldDB" id="A0A6N4TFM1"/>
<feature type="transmembrane region" description="Helical" evidence="8">
    <location>
        <begin position="116"/>
        <end position="135"/>
    </location>
</feature>
<feature type="transmembrane region" description="Helical" evidence="8">
    <location>
        <begin position="30"/>
        <end position="45"/>
    </location>
</feature>
<evidence type="ECO:0000256" key="7">
    <source>
        <dbReference type="PIRNR" id="PIRNR016636"/>
    </source>
</evidence>
<feature type="transmembrane region" description="Helical" evidence="8">
    <location>
        <begin position="356"/>
        <end position="372"/>
    </location>
</feature>
<dbReference type="Pfam" id="PF03062">
    <property type="entry name" value="MBOAT"/>
    <property type="match status" value="1"/>
</dbReference>
<evidence type="ECO:0000256" key="5">
    <source>
        <dbReference type="ARBA" id="ARBA00022989"/>
    </source>
</evidence>
<comment type="similarity">
    <text evidence="2 7">Belongs to the membrane-bound acyltransferase family.</text>
</comment>
<dbReference type="Proteomes" id="UP000464754">
    <property type="component" value="Chromosome"/>
</dbReference>
<dbReference type="InterPro" id="IPR024194">
    <property type="entry name" value="Ac/AlaTfrase_AlgI/DltB"/>
</dbReference>
<keyword evidence="10" id="KW-1185">Reference proteome</keyword>
<reference evidence="10" key="1">
    <citation type="submission" date="2019-05" db="EMBL/GenBank/DDBJ databases">
        <title>Complete genome sequencing of Absiella argi strain JCM 30884.</title>
        <authorList>
            <person name="Sakamoto M."/>
            <person name="Murakami T."/>
            <person name="Mori H."/>
        </authorList>
    </citation>
    <scope>NUCLEOTIDE SEQUENCE [LARGE SCALE GENOMIC DNA]</scope>
    <source>
        <strain evidence="10">JCM 30884</strain>
    </source>
</reference>
<gene>
    <name evidence="9" type="ORF">Aargi30884_04460</name>
</gene>
<dbReference type="GO" id="GO:0016746">
    <property type="term" value="F:acyltransferase activity"/>
    <property type="evidence" value="ECO:0007669"/>
    <property type="project" value="UniProtKB-KW"/>
</dbReference>
<feature type="transmembrane region" description="Helical" evidence="8">
    <location>
        <begin position="77"/>
        <end position="96"/>
    </location>
</feature>
<dbReference type="GO" id="GO:0005886">
    <property type="term" value="C:plasma membrane"/>
    <property type="evidence" value="ECO:0007669"/>
    <property type="project" value="UniProtKB-SubCell"/>
</dbReference>
<keyword evidence="6 7" id="KW-0472">Membrane</keyword>
<organism evidence="9 10">
    <name type="scientific">Amedibacterium intestinale</name>
    <dbReference type="NCBI Taxonomy" id="2583452"/>
    <lineage>
        <taxon>Bacteria</taxon>
        <taxon>Bacillati</taxon>
        <taxon>Bacillota</taxon>
        <taxon>Erysipelotrichia</taxon>
        <taxon>Erysipelotrichales</taxon>
        <taxon>Erysipelotrichaceae</taxon>
        <taxon>Amedibacterium</taxon>
    </lineage>
</organism>
<evidence type="ECO:0000256" key="1">
    <source>
        <dbReference type="ARBA" id="ARBA00004651"/>
    </source>
</evidence>
<keyword evidence="7" id="KW-0012">Acyltransferase</keyword>
<feature type="transmembrane region" description="Helical" evidence="8">
    <location>
        <begin position="407"/>
        <end position="427"/>
    </location>
</feature>
<feature type="transmembrane region" description="Helical" evidence="8">
    <location>
        <begin position="326"/>
        <end position="344"/>
    </location>
</feature>
<evidence type="ECO:0000313" key="10">
    <source>
        <dbReference type="Proteomes" id="UP000464754"/>
    </source>
</evidence>
<feature type="transmembrane region" description="Helical" evidence="8">
    <location>
        <begin position="214"/>
        <end position="235"/>
    </location>
</feature>
<evidence type="ECO:0000256" key="3">
    <source>
        <dbReference type="ARBA" id="ARBA00022475"/>
    </source>
</evidence>
<evidence type="ECO:0000256" key="8">
    <source>
        <dbReference type="SAM" id="Phobius"/>
    </source>
</evidence>
<dbReference type="EMBL" id="AP019695">
    <property type="protein sequence ID" value="BBK21543.1"/>
    <property type="molecule type" value="Genomic_DNA"/>
</dbReference>
<proteinExistence type="inferred from homology"/>
<evidence type="ECO:0000256" key="2">
    <source>
        <dbReference type="ARBA" id="ARBA00010323"/>
    </source>
</evidence>
<keyword evidence="5 8" id="KW-1133">Transmembrane helix</keyword>
<evidence type="ECO:0000256" key="4">
    <source>
        <dbReference type="ARBA" id="ARBA00022692"/>
    </source>
</evidence>
<evidence type="ECO:0000256" key="6">
    <source>
        <dbReference type="ARBA" id="ARBA00023136"/>
    </source>
</evidence>
<dbReference type="PIRSF" id="PIRSF016636">
    <property type="entry name" value="AlgI_DltB"/>
    <property type="match status" value="1"/>
</dbReference>
<dbReference type="PIRSF" id="PIRSF500217">
    <property type="entry name" value="AlgI"/>
    <property type="match status" value="1"/>
</dbReference>
<feature type="transmembrane region" description="Helical" evidence="8">
    <location>
        <begin position="180"/>
        <end position="202"/>
    </location>
</feature>
<dbReference type="InterPro" id="IPR004299">
    <property type="entry name" value="MBOAT_fam"/>
</dbReference>
<keyword evidence="3 7" id="KW-1003">Cell membrane</keyword>
<feature type="transmembrane region" description="Helical" evidence="8">
    <location>
        <begin position="51"/>
        <end position="68"/>
    </location>
</feature>
<sequence>MVFSSLQFIFIFLPIFFGCYYMVPNRNKNYILLIGSLCFYFVGTINNPEYLILFIISILIDYIVALGIEKHVKYKKIILLTGIFFHVGSLVVFKYLGFVLMELSKQMESFNFTKNIVLPIGISFYTFQGISYIVDVYRGNIKAERSLLHYAVYIAMFEQLIAGPIVTYKQVRKELYVKKINRLSVMEGIGTFIIGLGLKVLLANPIGKLWTQTCAIGFESISTPLAWLSIFAFTFQIYFDFWGYSLMAIGLGKMLGFQLPKNFDYPYLSLSMTQFWRRWHMTLGSWFKEYVYIPLGGNRKGFIKTIRNLMIVWLLTGIWHGAGYNFILWGAVLFIILVIEKFFIGKWLHRYSMAGHLYMFIIIPLTWAVFAIDDIGQMGVFFTRLFPFLSQGMESIFPNDYIKYWNLYYPFFIAGILFSTKIPFQLLKKIKNKTIITVILLLVFLACTYCMYKGLDDPFLYFRF</sequence>
<dbReference type="InterPro" id="IPR028362">
    <property type="entry name" value="AlgI"/>
</dbReference>
<accession>A0A6N4TFM1</accession>
<evidence type="ECO:0000313" key="9">
    <source>
        <dbReference type="EMBL" id="BBK21543.1"/>
    </source>
</evidence>
<protein>
    <submittedName>
        <fullName evidence="9">Alginate regulatory protein</fullName>
    </submittedName>
</protein>